<dbReference type="Proteomes" id="UP000077266">
    <property type="component" value="Unassembled WGS sequence"/>
</dbReference>
<keyword evidence="1" id="KW-0472">Membrane</keyword>
<feature type="transmembrane region" description="Helical" evidence="1">
    <location>
        <begin position="6"/>
        <end position="28"/>
    </location>
</feature>
<sequence>MAIHHFIIALYTVLVPILAVLPPIYGLWPTWVRYRVIAFFASLEYASCSEGFVAGAQDHITRVRSTFVGIALERFSENYEYAEYQLCWSETAVCDFPQCQLLPAATLVATAEVRCIYYGGAHGIGGDHQSKTAPSHSAFAEQNTAQLYREQSLEALPRTES</sequence>
<evidence type="ECO:0000313" key="2">
    <source>
        <dbReference type="EMBL" id="KZV78908.1"/>
    </source>
</evidence>
<keyword evidence="3" id="KW-1185">Reference proteome</keyword>
<keyword evidence="1" id="KW-1133">Transmembrane helix</keyword>
<protein>
    <submittedName>
        <fullName evidence="2">Uncharacterized protein</fullName>
    </submittedName>
</protein>
<name>A0A166N9L8_EXIGL</name>
<gene>
    <name evidence="2" type="ORF">EXIGLDRAFT_708126</name>
</gene>
<dbReference type="EMBL" id="KV426726">
    <property type="protein sequence ID" value="KZV78908.1"/>
    <property type="molecule type" value="Genomic_DNA"/>
</dbReference>
<dbReference type="InParanoid" id="A0A166N9L8"/>
<keyword evidence="1" id="KW-0812">Transmembrane</keyword>
<dbReference type="AlphaFoldDB" id="A0A166N9L8"/>
<proteinExistence type="predicted"/>
<reference evidence="2 3" key="1">
    <citation type="journal article" date="2016" name="Mol. Biol. Evol.">
        <title>Comparative Genomics of Early-Diverging Mushroom-Forming Fungi Provides Insights into the Origins of Lignocellulose Decay Capabilities.</title>
        <authorList>
            <person name="Nagy L.G."/>
            <person name="Riley R."/>
            <person name="Tritt A."/>
            <person name="Adam C."/>
            <person name="Daum C."/>
            <person name="Floudas D."/>
            <person name="Sun H."/>
            <person name="Yadav J.S."/>
            <person name="Pangilinan J."/>
            <person name="Larsson K.H."/>
            <person name="Matsuura K."/>
            <person name="Barry K."/>
            <person name="Labutti K."/>
            <person name="Kuo R."/>
            <person name="Ohm R.A."/>
            <person name="Bhattacharya S.S."/>
            <person name="Shirouzu T."/>
            <person name="Yoshinaga Y."/>
            <person name="Martin F.M."/>
            <person name="Grigoriev I.V."/>
            <person name="Hibbett D.S."/>
        </authorList>
    </citation>
    <scope>NUCLEOTIDE SEQUENCE [LARGE SCALE GENOMIC DNA]</scope>
    <source>
        <strain evidence="2 3">HHB12029</strain>
    </source>
</reference>
<accession>A0A166N9L8</accession>
<evidence type="ECO:0000256" key="1">
    <source>
        <dbReference type="SAM" id="Phobius"/>
    </source>
</evidence>
<organism evidence="2 3">
    <name type="scientific">Exidia glandulosa HHB12029</name>
    <dbReference type="NCBI Taxonomy" id="1314781"/>
    <lineage>
        <taxon>Eukaryota</taxon>
        <taxon>Fungi</taxon>
        <taxon>Dikarya</taxon>
        <taxon>Basidiomycota</taxon>
        <taxon>Agaricomycotina</taxon>
        <taxon>Agaricomycetes</taxon>
        <taxon>Auriculariales</taxon>
        <taxon>Exidiaceae</taxon>
        <taxon>Exidia</taxon>
    </lineage>
</organism>
<evidence type="ECO:0000313" key="3">
    <source>
        <dbReference type="Proteomes" id="UP000077266"/>
    </source>
</evidence>